<protein>
    <submittedName>
        <fullName evidence="1">Uncharacterized protein</fullName>
    </submittedName>
</protein>
<proteinExistence type="predicted"/>
<comment type="caution">
    <text evidence="1">The sequence shown here is derived from an EMBL/GenBank/DDBJ whole genome shotgun (WGS) entry which is preliminary data.</text>
</comment>
<dbReference type="EMBL" id="VSSQ01000481">
    <property type="protein sequence ID" value="MPL95782.1"/>
    <property type="molecule type" value="Genomic_DNA"/>
</dbReference>
<sequence length="65" mass="7707">MGTSVMPGKHWTYYIGNMLQKALPNHSLFSDSFRTMECWIEQMIADIIKYDQKKGFLLLKLNLYF</sequence>
<organism evidence="1">
    <name type="scientific">bioreactor metagenome</name>
    <dbReference type="NCBI Taxonomy" id="1076179"/>
    <lineage>
        <taxon>unclassified sequences</taxon>
        <taxon>metagenomes</taxon>
        <taxon>ecological metagenomes</taxon>
    </lineage>
</organism>
<dbReference type="AlphaFoldDB" id="A0A644VZ87"/>
<accession>A0A644VZ87</accession>
<reference evidence="1" key="1">
    <citation type="submission" date="2019-08" db="EMBL/GenBank/DDBJ databases">
        <authorList>
            <person name="Kucharzyk K."/>
            <person name="Murdoch R.W."/>
            <person name="Higgins S."/>
            <person name="Loffler F."/>
        </authorList>
    </citation>
    <scope>NUCLEOTIDE SEQUENCE</scope>
</reference>
<gene>
    <name evidence="1" type="ORF">SDC9_41954</name>
</gene>
<name>A0A644VZ87_9ZZZZ</name>
<evidence type="ECO:0000313" key="1">
    <source>
        <dbReference type="EMBL" id="MPL95782.1"/>
    </source>
</evidence>